<evidence type="ECO:0000256" key="1">
    <source>
        <dbReference type="ARBA" id="ARBA00004651"/>
    </source>
</evidence>
<feature type="domain" description="Type II secretion system protein GspF" evidence="7">
    <location>
        <begin position="162"/>
        <end position="289"/>
    </location>
</feature>
<accession>A0A7W9LYW8</accession>
<name>A0A7W9LYW8_9PSEU</name>
<keyword evidence="2" id="KW-1003">Cell membrane</keyword>
<protein>
    <submittedName>
        <fullName evidence="8">Flp pilus assembly protein TadB</fullName>
    </submittedName>
</protein>
<dbReference type="RefSeq" id="WP_312868490.1">
    <property type="nucleotide sequence ID" value="NZ_JACHMO010000001.1"/>
</dbReference>
<dbReference type="Pfam" id="PF00482">
    <property type="entry name" value="T2SSF"/>
    <property type="match status" value="1"/>
</dbReference>
<evidence type="ECO:0000256" key="5">
    <source>
        <dbReference type="ARBA" id="ARBA00023136"/>
    </source>
</evidence>
<dbReference type="EMBL" id="JACHMO010000001">
    <property type="protein sequence ID" value="MBB5801295.1"/>
    <property type="molecule type" value="Genomic_DNA"/>
</dbReference>
<feature type="transmembrane region" description="Helical" evidence="6">
    <location>
        <begin position="121"/>
        <end position="141"/>
    </location>
</feature>
<dbReference type="GO" id="GO:0005886">
    <property type="term" value="C:plasma membrane"/>
    <property type="evidence" value="ECO:0007669"/>
    <property type="project" value="UniProtKB-SubCell"/>
</dbReference>
<proteinExistence type="predicted"/>
<feature type="transmembrane region" description="Helical" evidence="6">
    <location>
        <begin position="95"/>
        <end position="115"/>
    </location>
</feature>
<dbReference type="AlphaFoldDB" id="A0A7W9LYW8"/>
<reference evidence="8 9" key="1">
    <citation type="submission" date="2020-08" db="EMBL/GenBank/DDBJ databases">
        <title>Sequencing the genomes of 1000 actinobacteria strains.</title>
        <authorList>
            <person name="Klenk H.-P."/>
        </authorList>
    </citation>
    <scope>NUCLEOTIDE SEQUENCE [LARGE SCALE GENOMIC DNA]</scope>
    <source>
        <strain evidence="8 9">DSM 45486</strain>
    </source>
</reference>
<evidence type="ECO:0000313" key="8">
    <source>
        <dbReference type="EMBL" id="MBB5801295.1"/>
    </source>
</evidence>
<comment type="subcellular location">
    <subcellularLocation>
        <location evidence="1">Cell membrane</location>
        <topology evidence="1">Multi-pass membrane protein</topology>
    </subcellularLocation>
</comment>
<keyword evidence="9" id="KW-1185">Reference proteome</keyword>
<keyword evidence="4 6" id="KW-1133">Transmembrane helix</keyword>
<dbReference type="PANTHER" id="PTHR35007">
    <property type="entry name" value="INTEGRAL MEMBRANE PROTEIN-RELATED"/>
    <property type="match status" value="1"/>
</dbReference>
<evidence type="ECO:0000259" key="7">
    <source>
        <dbReference type="Pfam" id="PF00482"/>
    </source>
</evidence>
<evidence type="ECO:0000256" key="3">
    <source>
        <dbReference type="ARBA" id="ARBA00022692"/>
    </source>
</evidence>
<feature type="transmembrane region" description="Helical" evidence="6">
    <location>
        <begin position="6"/>
        <end position="24"/>
    </location>
</feature>
<evidence type="ECO:0000256" key="2">
    <source>
        <dbReference type="ARBA" id="ARBA00022475"/>
    </source>
</evidence>
<evidence type="ECO:0000256" key="6">
    <source>
        <dbReference type="SAM" id="Phobius"/>
    </source>
</evidence>
<feature type="transmembrane region" description="Helical" evidence="6">
    <location>
        <begin position="275"/>
        <end position="295"/>
    </location>
</feature>
<sequence length="298" mass="31403">MIISAAMLGAALGTGLWMLWVWVFPPRRVLAARLGRLNATPAPPPILTTDSGGWALRVGQPFIRPLLQLGLPTQRLRDDLAVLGKGTDQHLAWKAILAMTGLALPVLVDVLLTAVGLGLSWQVPAVTGLVLAVVGFLLPDLSVRQEAERRRSTFRHALGAYLNLIRVLLAGGAGVDGALTDAVGVGNGWAFQQIRHALVTARITRTTPWSTLGRLGTELGVHQLSELAASVSLAGTEGARVRAGLAAKATALRTRELTDAEGEAQSATERMSLPVVTLFGGFLVFIGYPALAQVLSGL</sequence>
<dbReference type="InterPro" id="IPR018076">
    <property type="entry name" value="T2SS_GspF_dom"/>
</dbReference>
<gene>
    <name evidence="8" type="ORF">F4560_001063</name>
</gene>
<dbReference type="PANTHER" id="PTHR35007:SF1">
    <property type="entry name" value="PILUS ASSEMBLY PROTEIN"/>
    <property type="match status" value="1"/>
</dbReference>
<evidence type="ECO:0000256" key="4">
    <source>
        <dbReference type="ARBA" id="ARBA00022989"/>
    </source>
</evidence>
<keyword evidence="5 6" id="KW-0472">Membrane</keyword>
<dbReference type="Proteomes" id="UP000552097">
    <property type="component" value="Unassembled WGS sequence"/>
</dbReference>
<comment type="caution">
    <text evidence="8">The sequence shown here is derived from an EMBL/GenBank/DDBJ whole genome shotgun (WGS) entry which is preliminary data.</text>
</comment>
<keyword evidence="3 6" id="KW-0812">Transmembrane</keyword>
<organism evidence="8 9">
    <name type="scientific">Saccharothrix ecbatanensis</name>
    <dbReference type="NCBI Taxonomy" id="1105145"/>
    <lineage>
        <taxon>Bacteria</taxon>
        <taxon>Bacillati</taxon>
        <taxon>Actinomycetota</taxon>
        <taxon>Actinomycetes</taxon>
        <taxon>Pseudonocardiales</taxon>
        <taxon>Pseudonocardiaceae</taxon>
        <taxon>Saccharothrix</taxon>
    </lineage>
</organism>
<evidence type="ECO:0000313" key="9">
    <source>
        <dbReference type="Proteomes" id="UP000552097"/>
    </source>
</evidence>